<evidence type="ECO:0000256" key="6">
    <source>
        <dbReference type="ARBA" id="ARBA00023136"/>
    </source>
</evidence>
<reference evidence="9 10" key="1">
    <citation type="submission" date="2019-04" db="EMBL/GenBank/DDBJ databases">
        <authorList>
            <person name="Embree M."/>
            <person name="Gaffney J.R."/>
        </authorList>
    </citation>
    <scope>NUCLEOTIDE SEQUENCE [LARGE SCALE GENOMIC DNA]</scope>
    <source>
        <strain evidence="9 10">JE7A12</strain>
    </source>
</reference>
<dbReference type="InterPro" id="IPR001173">
    <property type="entry name" value="Glyco_trans_2-like"/>
</dbReference>
<dbReference type="SUPFAM" id="SSF53448">
    <property type="entry name" value="Nucleotide-diphospho-sugar transferases"/>
    <property type="match status" value="1"/>
</dbReference>
<keyword evidence="2" id="KW-0328">Glycosyltransferase</keyword>
<comment type="subcellular location">
    <subcellularLocation>
        <location evidence="1">Membrane</location>
        <topology evidence="1">Multi-pass membrane protein</topology>
    </subcellularLocation>
</comment>
<dbReference type="OrthoDB" id="9807778at2"/>
<dbReference type="GO" id="GO:0005886">
    <property type="term" value="C:plasma membrane"/>
    <property type="evidence" value="ECO:0007669"/>
    <property type="project" value="TreeGrafter"/>
</dbReference>
<evidence type="ECO:0000256" key="3">
    <source>
        <dbReference type="ARBA" id="ARBA00022679"/>
    </source>
</evidence>
<name>A0A4P8XSZ9_9FIRM</name>
<dbReference type="EMBL" id="CP039381">
    <property type="protein sequence ID" value="QCT06041.1"/>
    <property type="molecule type" value="Genomic_DNA"/>
</dbReference>
<keyword evidence="4 7" id="KW-0812">Transmembrane</keyword>
<dbReference type="AlphaFoldDB" id="A0A4P8XSZ9"/>
<dbReference type="PANTHER" id="PTHR48090:SF1">
    <property type="entry name" value="PROPHAGE BACTOPRENOL GLUCOSYL TRANSFERASE HOMOLOG"/>
    <property type="match status" value="1"/>
</dbReference>
<evidence type="ECO:0000313" key="10">
    <source>
        <dbReference type="Proteomes" id="UP000301475"/>
    </source>
</evidence>
<evidence type="ECO:0000256" key="2">
    <source>
        <dbReference type="ARBA" id="ARBA00022676"/>
    </source>
</evidence>
<keyword evidence="10" id="KW-1185">Reference proteome</keyword>
<accession>A0A4P8XSZ9</accession>
<evidence type="ECO:0000256" key="7">
    <source>
        <dbReference type="SAM" id="Phobius"/>
    </source>
</evidence>
<gene>
    <name evidence="9" type="ORF">E5Z56_01060</name>
</gene>
<dbReference type="Gene3D" id="3.90.550.10">
    <property type="entry name" value="Spore Coat Polysaccharide Biosynthesis Protein SpsA, Chain A"/>
    <property type="match status" value="1"/>
</dbReference>
<evidence type="ECO:0000256" key="1">
    <source>
        <dbReference type="ARBA" id="ARBA00004141"/>
    </source>
</evidence>
<dbReference type="PANTHER" id="PTHR48090">
    <property type="entry name" value="UNDECAPRENYL-PHOSPHATE 4-DEOXY-4-FORMAMIDO-L-ARABINOSE TRANSFERASE-RELATED"/>
    <property type="match status" value="1"/>
</dbReference>
<dbReference type="Proteomes" id="UP000301475">
    <property type="component" value="Chromosome"/>
</dbReference>
<dbReference type="GO" id="GO:0016757">
    <property type="term" value="F:glycosyltransferase activity"/>
    <property type="evidence" value="ECO:0007669"/>
    <property type="project" value="UniProtKB-KW"/>
</dbReference>
<evidence type="ECO:0000256" key="5">
    <source>
        <dbReference type="ARBA" id="ARBA00022989"/>
    </source>
</evidence>
<protein>
    <submittedName>
        <fullName evidence="9">Glycosyltransferase family 2 protein</fullName>
    </submittedName>
</protein>
<dbReference type="CDD" id="cd04187">
    <property type="entry name" value="DPM1_like_bac"/>
    <property type="match status" value="1"/>
</dbReference>
<keyword evidence="3 9" id="KW-0808">Transferase</keyword>
<keyword evidence="5 7" id="KW-1133">Transmembrane helix</keyword>
<evidence type="ECO:0000259" key="8">
    <source>
        <dbReference type="Pfam" id="PF00535"/>
    </source>
</evidence>
<evidence type="ECO:0000256" key="4">
    <source>
        <dbReference type="ARBA" id="ARBA00022692"/>
    </source>
</evidence>
<dbReference type="InterPro" id="IPR029044">
    <property type="entry name" value="Nucleotide-diphossugar_trans"/>
</dbReference>
<dbReference type="Pfam" id="PF00535">
    <property type="entry name" value="Glycos_transf_2"/>
    <property type="match status" value="1"/>
</dbReference>
<proteinExistence type="predicted"/>
<dbReference type="KEGG" id="ruj:E5Z56_01060"/>
<keyword evidence="6 7" id="KW-0472">Membrane</keyword>
<feature type="transmembrane region" description="Helical" evidence="7">
    <location>
        <begin position="240"/>
        <end position="262"/>
    </location>
</feature>
<dbReference type="RefSeq" id="WP_138156139.1">
    <property type="nucleotide sequence ID" value="NZ_CP039381.1"/>
</dbReference>
<sequence length="313" mass="35477">MVKLYLAVPCYNEEEVLYDTTEKLTKKYDQMINDGLITSDSKIYYIDDGSKDKTWTIIDELHNKNKYVNGIKMSRNRGHQNALLGGLMTIKDDCDCVISIDADLQDDINTFDEMIKDFENGSEIVYGVRSKRATDTAFKRMTAQGFYKVLSMLGAEVVYNHADFRLMSKRALNALAEFKEVNLFLRGLVPLVGFKSSVVEYERSERLAGESKYPLKKMLGLAWDGVTSLSMKPIRMITSLGAIVFCISLIMLIYSFIMWIIGNTVSGWSSLIVSIWALGGLQLLAIGVVGEYIGKIYMESKHRPRFIVEEILK</sequence>
<feature type="domain" description="Glycosyltransferase 2-like" evidence="8">
    <location>
        <begin position="7"/>
        <end position="173"/>
    </location>
</feature>
<dbReference type="InterPro" id="IPR050256">
    <property type="entry name" value="Glycosyltransferase_2"/>
</dbReference>
<organism evidence="9 10">
    <name type="scientific">Ruminococcus bovis</name>
    <dbReference type="NCBI Taxonomy" id="2564099"/>
    <lineage>
        <taxon>Bacteria</taxon>
        <taxon>Bacillati</taxon>
        <taxon>Bacillota</taxon>
        <taxon>Clostridia</taxon>
        <taxon>Eubacteriales</taxon>
        <taxon>Oscillospiraceae</taxon>
        <taxon>Ruminococcus</taxon>
    </lineage>
</organism>
<evidence type="ECO:0000313" key="9">
    <source>
        <dbReference type="EMBL" id="QCT06041.1"/>
    </source>
</evidence>
<feature type="transmembrane region" description="Helical" evidence="7">
    <location>
        <begin position="268"/>
        <end position="293"/>
    </location>
</feature>